<evidence type="ECO:0000256" key="2">
    <source>
        <dbReference type="ARBA" id="ARBA00022490"/>
    </source>
</evidence>
<dbReference type="Proteomes" id="UP000235034">
    <property type="component" value="Unassembled WGS sequence"/>
</dbReference>
<dbReference type="SUPFAM" id="SSF50677">
    <property type="entry name" value="ValRS/IleRS/LeuRS editing domain"/>
    <property type="match status" value="1"/>
</dbReference>
<evidence type="ECO:0000259" key="11">
    <source>
        <dbReference type="Pfam" id="PF08264"/>
    </source>
</evidence>
<dbReference type="InterPro" id="IPR001412">
    <property type="entry name" value="aa-tRNA-synth_I_CS"/>
</dbReference>
<dbReference type="EC" id="6.1.1.4" evidence="9"/>
<keyword evidence="2 9" id="KW-0963">Cytoplasm</keyword>
<dbReference type="FunFam" id="3.40.50.620:FF:000056">
    <property type="entry name" value="Leucine--tRNA ligase"/>
    <property type="match status" value="1"/>
</dbReference>
<dbReference type="FunFam" id="3.40.50.620:FF:000087">
    <property type="entry name" value="Leucine--tRNA ligase"/>
    <property type="match status" value="1"/>
</dbReference>
<dbReference type="HAMAP" id="MF_00049_B">
    <property type="entry name" value="Leu_tRNA_synth_B"/>
    <property type="match status" value="1"/>
</dbReference>
<comment type="catalytic activity">
    <reaction evidence="8 9">
        <text>tRNA(Leu) + L-leucine + ATP = L-leucyl-tRNA(Leu) + AMP + diphosphate</text>
        <dbReference type="Rhea" id="RHEA:11688"/>
        <dbReference type="Rhea" id="RHEA-COMP:9613"/>
        <dbReference type="Rhea" id="RHEA-COMP:9622"/>
        <dbReference type="ChEBI" id="CHEBI:30616"/>
        <dbReference type="ChEBI" id="CHEBI:33019"/>
        <dbReference type="ChEBI" id="CHEBI:57427"/>
        <dbReference type="ChEBI" id="CHEBI:78442"/>
        <dbReference type="ChEBI" id="CHEBI:78494"/>
        <dbReference type="ChEBI" id="CHEBI:456215"/>
        <dbReference type="EC" id="6.1.1.4"/>
    </reaction>
</comment>
<dbReference type="PANTHER" id="PTHR43740:SF2">
    <property type="entry name" value="LEUCINE--TRNA LIGASE, MITOCHONDRIAL"/>
    <property type="match status" value="1"/>
</dbReference>
<evidence type="ECO:0000256" key="5">
    <source>
        <dbReference type="ARBA" id="ARBA00022840"/>
    </source>
</evidence>
<proteinExistence type="inferred from homology"/>
<dbReference type="PRINTS" id="PR00985">
    <property type="entry name" value="TRNASYNTHLEU"/>
</dbReference>
<dbReference type="GO" id="GO:0002161">
    <property type="term" value="F:aminoacyl-tRNA deacylase activity"/>
    <property type="evidence" value="ECO:0007669"/>
    <property type="project" value="InterPro"/>
</dbReference>
<feature type="domain" description="Leucyl-tRNA synthetase editing" evidence="13">
    <location>
        <begin position="374"/>
        <end position="561"/>
    </location>
</feature>
<dbReference type="GO" id="GO:0005829">
    <property type="term" value="C:cytosol"/>
    <property type="evidence" value="ECO:0007669"/>
    <property type="project" value="TreeGrafter"/>
</dbReference>
<feature type="domain" description="Methionyl/Leucyl tRNA synthetase" evidence="12">
    <location>
        <begin position="135"/>
        <end position="217"/>
    </location>
</feature>
<dbReference type="EMBL" id="NMWT01000025">
    <property type="protein sequence ID" value="PLS27309.1"/>
    <property type="molecule type" value="Genomic_DNA"/>
</dbReference>
<dbReference type="InterPro" id="IPR013155">
    <property type="entry name" value="M/V/L/I-tRNA-synth_anticd-bd"/>
</dbReference>
<comment type="caution">
    <text evidence="14">The sequence shown here is derived from an EMBL/GenBank/DDBJ whole genome shotgun (WGS) entry which is preliminary data.</text>
</comment>
<comment type="similarity">
    <text evidence="1 9 10">Belongs to the class-I aminoacyl-tRNA synthetase family.</text>
</comment>
<dbReference type="InterPro" id="IPR009080">
    <property type="entry name" value="tRNAsynth_Ia_anticodon-bd"/>
</dbReference>
<dbReference type="PANTHER" id="PTHR43740">
    <property type="entry name" value="LEUCYL-TRNA SYNTHETASE"/>
    <property type="match status" value="1"/>
</dbReference>
<dbReference type="FunFam" id="3.40.50.620:FF:000060">
    <property type="entry name" value="Leucine--tRNA ligase"/>
    <property type="match status" value="1"/>
</dbReference>
<dbReference type="Gene3D" id="3.40.50.620">
    <property type="entry name" value="HUPs"/>
    <property type="match status" value="3"/>
</dbReference>
<dbReference type="Pfam" id="PF13603">
    <property type="entry name" value="tRNA-synt_1_2"/>
    <property type="match status" value="1"/>
</dbReference>
<keyword evidence="7 9" id="KW-0030">Aminoacyl-tRNA synthetase</keyword>
<evidence type="ECO:0000313" key="15">
    <source>
        <dbReference type="Proteomes" id="UP000235034"/>
    </source>
</evidence>
<dbReference type="GO" id="GO:0004823">
    <property type="term" value="F:leucine-tRNA ligase activity"/>
    <property type="evidence" value="ECO:0007669"/>
    <property type="project" value="UniProtKB-UniRule"/>
</dbReference>
<dbReference type="Gene3D" id="1.10.730.10">
    <property type="entry name" value="Isoleucyl-tRNA Synthetase, Domain 1"/>
    <property type="match status" value="1"/>
</dbReference>
<evidence type="ECO:0000256" key="6">
    <source>
        <dbReference type="ARBA" id="ARBA00022917"/>
    </source>
</evidence>
<dbReference type="InterPro" id="IPR014729">
    <property type="entry name" value="Rossmann-like_a/b/a_fold"/>
</dbReference>
<evidence type="ECO:0000256" key="1">
    <source>
        <dbReference type="ARBA" id="ARBA00005594"/>
    </source>
</evidence>
<dbReference type="InterPro" id="IPR002302">
    <property type="entry name" value="Leu-tRNA-ligase"/>
</dbReference>
<evidence type="ECO:0000256" key="8">
    <source>
        <dbReference type="ARBA" id="ARBA00047469"/>
    </source>
</evidence>
<evidence type="ECO:0000313" key="14">
    <source>
        <dbReference type="EMBL" id="PLS27309.1"/>
    </source>
</evidence>
<evidence type="ECO:0000256" key="3">
    <source>
        <dbReference type="ARBA" id="ARBA00022598"/>
    </source>
</evidence>
<reference evidence="14 15" key="1">
    <citation type="submission" date="2017-07" db="EMBL/GenBank/DDBJ databases">
        <title>Bifidobacterium novel species.</title>
        <authorList>
            <person name="Lugli G.A."/>
            <person name="Milani C."/>
            <person name="Duranti S."/>
            <person name="Mangifesta M."/>
        </authorList>
    </citation>
    <scope>NUCLEOTIDE SEQUENCE [LARGE SCALE GENOMIC DNA]</scope>
    <source>
        <strain evidence="14 15">77</strain>
    </source>
</reference>
<dbReference type="SUPFAM" id="SSF52374">
    <property type="entry name" value="Nucleotidylyl transferase"/>
    <property type="match status" value="1"/>
</dbReference>
<evidence type="ECO:0000256" key="10">
    <source>
        <dbReference type="RuleBase" id="RU363039"/>
    </source>
</evidence>
<keyword evidence="3 9" id="KW-0436">Ligase</keyword>
<dbReference type="NCBIfam" id="TIGR00396">
    <property type="entry name" value="leuS_bact"/>
    <property type="match status" value="1"/>
</dbReference>
<evidence type="ECO:0000259" key="13">
    <source>
        <dbReference type="Pfam" id="PF13603"/>
    </source>
</evidence>
<keyword evidence="4 9" id="KW-0547">Nucleotide-binding</keyword>
<comment type="subcellular location">
    <subcellularLocation>
        <location evidence="9">Cytoplasm</location>
    </subcellularLocation>
</comment>
<dbReference type="InterPro" id="IPR009008">
    <property type="entry name" value="Val/Leu/Ile-tRNA-synth_edit"/>
</dbReference>
<dbReference type="PROSITE" id="PS00178">
    <property type="entry name" value="AA_TRNA_LIGASE_I"/>
    <property type="match status" value="1"/>
</dbReference>
<dbReference type="InterPro" id="IPR015413">
    <property type="entry name" value="Methionyl/Leucyl_tRNA_Synth"/>
</dbReference>
<dbReference type="SUPFAM" id="SSF47323">
    <property type="entry name" value="Anticodon-binding domain of a subclass of class I aminoacyl-tRNA synthetases"/>
    <property type="match status" value="1"/>
</dbReference>
<organism evidence="14 15">
    <name type="scientific">Bifidobacterium parmae</name>
    <dbReference type="NCBI Taxonomy" id="361854"/>
    <lineage>
        <taxon>Bacteria</taxon>
        <taxon>Bacillati</taxon>
        <taxon>Actinomycetota</taxon>
        <taxon>Actinomycetes</taxon>
        <taxon>Bifidobacteriales</taxon>
        <taxon>Bifidobacteriaceae</taxon>
        <taxon>Bifidobacterium</taxon>
    </lineage>
</organism>
<dbReference type="FunFam" id="1.10.730.10:FF:000011">
    <property type="entry name" value="Leucine--tRNA ligase chloroplastic/mitochondrial"/>
    <property type="match status" value="1"/>
</dbReference>
<name>A0A2N5IZC0_9BIFI</name>
<evidence type="ECO:0000256" key="7">
    <source>
        <dbReference type="ARBA" id="ARBA00023146"/>
    </source>
</evidence>
<feature type="binding site" evidence="9">
    <location>
        <position position="830"/>
    </location>
    <ligand>
        <name>ATP</name>
        <dbReference type="ChEBI" id="CHEBI:30616"/>
    </ligand>
</feature>
<keyword evidence="6 9" id="KW-0648">Protein biosynthesis</keyword>
<gene>
    <name evidence="9" type="primary">leuS</name>
    <name evidence="14" type="ORF">Uis4E_1705</name>
</gene>
<evidence type="ECO:0000259" key="12">
    <source>
        <dbReference type="Pfam" id="PF09334"/>
    </source>
</evidence>
<dbReference type="GO" id="GO:0006429">
    <property type="term" value="P:leucyl-tRNA aminoacylation"/>
    <property type="evidence" value="ECO:0007669"/>
    <property type="project" value="UniProtKB-UniRule"/>
</dbReference>
<dbReference type="GO" id="GO:0005524">
    <property type="term" value="F:ATP binding"/>
    <property type="evidence" value="ECO:0007669"/>
    <property type="project" value="UniProtKB-UniRule"/>
</dbReference>
<keyword evidence="15" id="KW-1185">Reference proteome</keyword>
<feature type="domain" description="Methionyl/Valyl/Leucyl/Isoleucyl-tRNA synthetase anticodon-binding" evidence="11">
    <location>
        <begin position="905"/>
        <end position="1016"/>
    </location>
</feature>
<evidence type="ECO:0000256" key="9">
    <source>
        <dbReference type="HAMAP-Rule" id="MF_00049"/>
    </source>
</evidence>
<dbReference type="AlphaFoldDB" id="A0A2N5IZC0"/>
<dbReference type="Pfam" id="PF08264">
    <property type="entry name" value="Anticodon_1"/>
    <property type="match status" value="1"/>
</dbReference>
<dbReference type="Gene3D" id="3.90.740.10">
    <property type="entry name" value="Valyl/Leucyl/Isoleucyl-tRNA synthetase, editing domain"/>
    <property type="match status" value="1"/>
</dbReference>
<feature type="short sequence motif" description="'KMSKS' region" evidence="9">
    <location>
        <begin position="827"/>
        <end position="831"/>
    </location>
</feature>
<evidence type="ECO:0000256" key="4">
    <source>
        <dbReference type="ARBA" id="ARBA00022741"/>
    </source>
</evidence>
<comment type="caution">
    <text evidence="9">Lacks conserved residue(s) required for the propagation of feature annotation.</text>
</comment>
<dbReference type="CDD" id="cd07958">
    <property type="entry name" value="Anticodon_Ia_Leu_BEm"/>
    <property type="match status" value="1"/>
</dbReference>
<protein>
    <recommendedName>
        <fullName evidence="9">Leucine--tRNA ligase</fullName>
        <ecNumber evidence="9">6.1.1.4</ecNumber>
    </recommendedName>
    <alternativeName>
        <fullName evidence="9">Leucyl-tRNA synthetase</fullName>
        <shortName evidence="9">LeuRS</shortName>
    </alternativeName>
</protein>
<dbReference type="InterPro" id="IPR025709">
    <property type="entry name" value="Leu_tRNA-synth_edit"/>
</dbReference>
<accession>A0A2N5IZC0</accession>
<sequence length="1054" mass="118017">MPGTGGMRRFAVVRHEYLPVDAIPGYSVVARRIPVPYSRGNRAYAVTRRNTDLRLSREAASGRRLGSPRVLSCGMSETEPKFRYNAALAQDIENKWQKKWDEEGTFWAANVSGDLKDGKGRNAEGRPSYFAMDMFPYPSGKGLHVGHPLGYLASDVVSRYHRMKGENVLHAMGYDAFGLPAEQYAVQTGQHPRITTEQNIANMSRQLHRMGLSFDDRRTFATIDPGYVRWTQWIFSRIYDSWYDEDATNPSGTKGSARPISELVAKFENGEKAIPGHETDGKAWGDLTEAEQQDILNDFRLAYISKSPVNWCPGLGTVLANEEVTAEGKSERGNFPVFQRELRQWSMRITKYGHRLIEDLDGIDWPEKVKLMQRNWIGESHGASVHFAVETPNGTRDMEIYTTRPDTLFGTTFAVVSPEHHLLEDVPAEWPAETPEDWKGGYATPVEAVKAYRLAAESKTAKDRVDEAGEKTGLFTGLYAVNPITGAKLPLFTADYVLMDYGTGAIMAVPGGDQRDYDFAVKFGLPVIYTVKPLPESGDDLANYEGKAPFVSHDGIVINSTVEATKAKGDALSLDGLRVDDAIAKVNAWLESAGVGKGTVSYRLRDWLFSRQRYWGEPFPIVYGEDGTPHLLPDSALPINLPDVPDYQPRTFDPMDAESNPEAPLSRNEDWVKVELDLGDGVKTYYRDTNTMPNWAGSCWYYMRYIDPTDTAHMVEKDEFDYWMGPNHNKYSGREGGVDLYIGGVEHAVLHLLYSRFWHKILFDLGYVDSAEPFHKLFNQGMIQAYAYTDDRGQYVPADEVVEGPADENGEPTFTWNGEHANREFGKMGKSLKNIITPDYMYENYGADTFRLYEMSMGPLDESRPWNTRNVVGGMRFLQRLWRNVVDETTGEAHVSEDAPDVKTLKLLNNTIAEVTVEMENMRPNTAIAKLIVLNNHLTSLKAVPRAAVEPLILMLAPIAPHICEEMWQRLGHAESLSAAPWPVADDKYVGQDTVTAVVQIKGKVRAKLEVSPDIDPAELEKLALEAVAVRLGGKEPRKVIVKAPKIVSIVPAE</sequence>
<keyword evidence="5 9" id="KW-0067">ATP-binding</keyword>
<dbReference type="Pfam" id="PF09334">
    <property type="entry name" value="tRNA-synt_1g"/>
    <property type="match status" value="1"/>
</dbReference>